<evidence type="ECO:0000313" key="2">
    <source>
        <dbReference type="EMBL" id="TKR69676.1"/>
    </source>
</evidence>
<protein>
    <recommendedName>
        <fullName evidence="4">G-protein coupled receptors family 1 profile domain-containing protein</fullName>
    </recommendedName>
</protein>
<keyword evidence="1" id="KW-1133">Transmembrane helix</keyword>
<evidence type="ECO:0000256" key="1">
    <source>
        <dbReference type="SAM" id="Phobius"/>
    </source>
</evidence>
<reference evidence="2 3" key="1">
    <citation type="journal article" date="2015" name="Genome Biol.">
        <title>Comparative genomics of Steinernema reveals deeply conserved gene regulatory networks.</title>
        <authorList>
            <person name="Dillman A.R."/>
            <person name="Macchietto M."/>
            <person name="Porter C.F."/>
            <person name="Rogers A."/>
            <person name="Williams B."/>
            <person name="Antoshechkin I."/>
            <person name="Lee M.M."/>
            <person name="Goodwin Z."/>
            <person name="Lu X."/>
            <person name="Lewis E.E."/>
            <person name="Goodrich-Blair H."/>
            <person name="Stock S.P."/>
            <person name="Adams B.J."/>
            <person name="Sternberg P.W."/>
            <person name="Mortazavi A."/>
        </authorList>
    </citation>
    <scope>NUCLEOTIDE SEQUENCE [LARGE SCALE GENOMIC DNA]</scope>
    <source>
        <strain evidence="2 3">ALL</strain>
    </source>
</reference>
<name>A0A4U5MJU1_STECR</name>
<dbReference type="Gene3D" id="1.20.1070.10">
    <property type="entry name" value="Rhodopsin 7-helix transmembrane proteins"/>
    <property type="match status" value="1"/>
</dbReference>
<dbReference type="SUPFAM" id="SSF81321">
    <property type="entry name" value="Family A G protein-coupled receptor-like"/>
    <property type="match status" value="1"/>
</dbReference>
<dbReference type="AlphaFoldDB" id="A0A4U5MJU1"/>
<comment type="caution">
    <text evidence="2">The sequence shown here is derived from an EMBL/GenBank/DDBJ whole genome shotgun (WGS) entry which is preliminary data.</text>
</comment>
<reference evidence="2 3" key="2">
    <citation type="journal article" date="2019" name="G3 (Bethesda)">
        <title>Hybrid Assembly of the Genome of the Entomopathogenic Nematode Steinernema carpocapsae Identifies the X-Chromosome.</title>
        <authorList>
            <person name="Serra L."/>
            <person name="Macchietto M."/>
            <person name="Macias-Munoz A."/>
            <person name="McGill C.J."/>
            <person name="Rodriguez I.M."/>
            <person name="Rodriguez B."/>
            <person name="Murad R."/>
            <person name="Mortazavi A."/>
        </authorList>
    </citation>
    <scope>NUCLEOTIDE SEQUENCE [LARGE SCALE GENOMIC DNA]</scope>
    <source>
        <strain evidence="2 3">ALL</strain>
    </source>
</reference>
<keyword evidence="1" id="KW-0812">Transmembrane</keyword>
<keyword evidence="1" id="KW-0472">Membrane</keyword>
<feature type="transmembrane region" description="Helical" evidence="1">
    <location>
        <begin position="33"/>
        <end position="55"/>
    </location>
</feature>
<dbReference type="EMBL" id="AZBU02000007">
    <property type="protein sequence ID" value="TKR69676.1"/>
    <property type="molecule type" value="Genomic_DNA"/>
</dbReference>
<evidence type="ECO:0008006" key="4">
    <source>
        <dbReference type="Google" id="ProtNLM"/>
    </source>
</evidence>
<organism evidence="2 3">
    <name type="scientific">Steinernema carpocapsae</name>
    <name type="common">Entomopathogenic nematode</name>
    <dbReference type="NCBI Taxonomy" id="34508"/>
    <lineage>
        <taxon>Eukaryota</taxon>
        <taxon>Metazoa</taxon>
        <taxon>Ecdysozoa</taxon>
        <taxon>Nematoda</taxon>
        <taxon>Chromadorea</taxon>
        <taxon>Rhabditida</taxon>
        <taxon>Tylenchina</taxon>
        <taxon>Panagrolaimomorpha</taxon>
        <taxon>Strongyloidoidea</taxon>
        <taxon>Steinernematidae</taxon>
        <taxon>Steinernema</taxon>
    </lineage>
</organism>
<gene>
    <name evidence="2" type="ORF">L596_021806</name>
</gene>
<feature type="transmembrane region" description="Helical" evidence="1">
    <location>
        <begin position="125"/>
        <end position="146"/>
    </location>
</feature>
<feature type="transmembrane region" description="Helical" evidence="1">
    <location>
        <begin position="91"/>
        <end position="109"/>
    </location>
</feature>
<proteinExistence type="predicted"/>
<keyword evidence="3" id="KW-1185">Reference proteome</keyword>
<dbReference type="Proteomes" id="UP000298663">
    <property type="component" value="Unassembled WGS sequence"/>
</dbReference>
<feature type="transmembrane region" description="Helical" evidence="1">
    <location>
        <begin position="158"/>
        <end position="178"/>
    </location>
</feature>
<evidence type="ECO:0000313" key="3">
    <source>
        <dbReference type="Proteomes" id="UP000298663"/>
    </source>
</evidence>
<sequence length="208" mass="23911">MLESSWFLYISLLLTLAADRLLCFIYPTRRNCLVSSLIVASWVLGISTLVVLCLPDFGYTYNAYESRLGWTFYHTFHGALVMAMVEGYLDLAFSGITLILYFALFLYIAKMRNSWRKVSKTEIRVLLVAFMTFAYDSCFTLLSFWGISFPSNPEHRRIMMNLLWTVNAGLFSLMSMVSNKTLRKKLIKIAIDCKAQNLVKVIDVKART</sequence>
<accession>A0A4U5MJU1</accession>